<evidence type="ECO:0000256" key="2">
    <source>
        <dbReference type="PROSITE-ProRule" id="PRU00117"/>
    </source>
</evidence>
<dbReference type="AlphaFoldDB" id="A0A7J7JHB1"/>
<comment type="caution">
    <text evidence="5">The sequence shown here is derived from an EMBL/GenBank/DDBJ whole genome shotgun (WGS) entry which is preliminary data.</text>
</comment>
<sequence>MIGRGGSNLQQIMAKTGASICFPDISSPKGTIVITGSIENTLAARNCIVGCLPVVLMFDMKEDMECDIDSINMLMDKLDVYISVKPKPKQPSKSVIVKSIEDNVSNMYEARRLLLKLDKEEMPDVSKTGRRIDPPITSSMQGLLAHHNLLNIATAAQTKPYVMVNHSLSPGGQGQTHISTHPAQTSPQWLSAQGVLNPSIMMIPNTPVSSPQLSHDVKKAMQRPVQYKDLNENSSYTYNTNPNKPSLSQQSAHRMCVTTNSSVPLPSPKQADKPQMYMMRSSPTSVSPQNLPNGHHPQNITNGHHFTPANELCAINGRATPPSIEKNLGSLVTHSANVPLQPVDLDALTKTLKKDLNLNSSGAHLMESLSHSVKLHSSGSGADLRGVHQMVQQQAAPSPVGSRRSFSLSMSLNASRGSVSEAAVNSMTGAADAMFDKKAPGIERHADRLLTTANEQLMSSYNDRLMASASRSSGLMKPPPGLTQPPDGAVNPANVPAALADYERKKVMASKAIEQEPSGETRNPTDFWSGLGFSRSMPDSVIRDRLKQNGLRYDGSNMATTYEQESEEDGDPWKDSSPSSSIRISSDLIEKIEQYGDMLNTSLGRSGKQMESPTLQPSSFVGSSNDNSDMAELFRKLGLEKYTELFLQQEIDLATFTTLNDQDLKELGINTFGARRKMLLAIADLQKSRQKFFSPTPGSNNPFRSVSASGGPFPHSGNIISHSGRW</sequence>
<dbReference type="Pfam" id="PF00536">
    <property type="entry name" value="SAM_1"/>
    <property type="match status" value="1"/>
</dbReference>
<name>A0A7J7JHB1_BUGNE</name>
<evidence type="ECO:0000313" key="6">
    <source>
        <dbReference type="Proteomes" id="UP000593567"/>
    </source>
</evidence>
<dbReference type="PANTHER" id="PTHR10627:SF69">
    <property type="entry name" value="PROTEIN BICAUDAL C"/>
    <property type="match status" value="1"/>
</dbReference>
<dbReference type="GO" id="GO:0003723">
    <property type="term" value="F:RNA binding"/>
    <property type="evidence" value="ECO:0007669"/>
    <property type="project" value="UniProtKB-UniRule"/>
</dbReference>
<dbReference type="InterPro" id="IPR054727">
    <property type="entry name" value="BICC1_KH"/>
</dbReference>
<dbReference type="InterPro" id="IPR013761">
    <property type="entry name" value="SAM/pointed_sf"/>
</dbReference>
<evidence type="ECO:0000259" key="4">
    <source>
        <dbReference type="PROSITE" id="PS50105"/>
    </source>
</evidence>
<dbReference type="Proteomes" id="UP000593567">
    <property type="component" value="Unassembled WGS sequence"/>
</dbReference>
<dbReference type="SUPFAM" id="SSF47769">
    <property type="entry name" value="SAM/Pointed domain"/>
    <property type="match status" value="1"/>
</dbReference>
<dbReference type="InterPro" id="IPR037974">
    <property type="entry name" value="BICC1_SAM_dom"/>
</dbReference>
<feature type="region of interest" description="Disordered" evidence="3">
    <location>
        <begin position="469"/>
        <end position="490"/>
    </location>
</feature>
<dbReference type="Pfam" id="PF00013">
    <property type="entry name" value="KH_1"/>
    <property type="match status" value="1"/>
</dbReference>
<dbReference type="PANTHER" id="PTHR10627">
    <property type="entry name" value="SCP160"/>
    <property type="match status" value="1"/>
</dbReference>
<proteinExistence type="predicted"/>
<organism evidence="5 6">
    <name type="scientific">Bugula neritina</name>
    <name type="common">Brown bryozoan</name>
    <name type="synonym">Sertularia neritina</name>
    <dbReference type="NCBI Taxonomy" id="10212"/>
    <lineage>
        <taxon>Eukaryota</taxon>
        <taxon>Metazoa</taxon>
        <taxon>Spiralia</taxon>
        <taxon>Lophotrochozoa</taxon>
        <taxon>Bryozoa</taxon>
        <taxon>Gymnolaemata</taxon>
        <taxon>Cheilostomatida</taxon>
        <taxon>Flustrina</taxon>
        <taxon>Buguloidea</taxon>
        <taxon>Bugulidae</taxon>
        <taxon>Bugula</taxon>
    </lineage>
</organism>
<feature type="region of interest" description="Disordered" evidence="3">
    <location>
        <begin position="601"/>
        <end position="625"/>
    </location>
</feature>
<dbReference type="PROSITE" id="PS50105">
    <property type="entry name" value="SAM_DOMAIN"/>
    <property type="match status" value="1"/>
</dbReference>
<dbReference type="Gene3D" id="3.30.310.270">
    <property type="match status" value="1"/>
</dbReference>
<dbReference type="EMBL" id="VXIV02002437">
    <property type="protein sequence ID" value="KAF6025729.1"/>
    <property type="molecule type" value="Genomic_DNA"/>
</dbReference>
<feature type="compositionally biased region" description="Polar residues" evidence="3">
    <location>
        <begin position="232"/>
        <end position="250"/>
    </location>
</feature>
<feature type="region of interest" description="Disordered" evidence="3">
    <location>
        <begin position="552"/>
        <end position="581"/>
    </location>
</feature>
<feature type="domain" description="SAM" evidence="4">
    <location>
        <begin position="625"/>
        <end position="688"/>
    </location>
</feature>
<dbReference type="Pfam" id="PF22985">
    <property type="entry name" value="KH_BICC1"/>
    <property type="match status" value="1"/>
</dbReference>
<dbReference type="InterPro" id="IPR004088">
    <property type="entry name" value="KH_dom_type_1"/>
</dbReference>
<dbReference type="CDD" id="cd09520">
    <property type="entry name" value="SAM_BICC1"/>
    <property type="match status" value="1"/>
</dbReference>
<accession>A0A7J7JHB1</accession>
<feature type="region of interest" description="Disordered" evidence="3">
    <location>
        <begin position="511"/>
        <end position="531"/>
    </location>
</feature>
<dbReference type="PROSITE" id="PS50084">
    <property type="entry name" value="KH_TYPE_1"/>
    <property type="match status" value="1"/>
</dbReference>
<keyword evidence="6" id="KW-1185">Reference proteome</keyword>
<feature type="region of interest" description="Disordered" evidence="3">
    <location>
        <begin position="692"/>
        <end position="726"/>
    </location>
</feature>
<evidence type="ECO:0000256" key="3">
    <source>
        <dbReference type="SAM" id="MobiDB-lite"/>
    </source>
</evidence>
<evidence type="ECO:0000313" key="5">
    <source>
        <dbReference type="EMBL" id="KAF6025729.1"/>
    </source>
</evidence>
<feature type="compositionally biased region" description="Polar residues" evidence="3">
    <location>
        <begin position="692"/>
        <end position="708"/>
    </location>
</feature>
<gene>
    <name evidence="5" type="ORF">EB796_015980</name>
</gene>
<dbReference type="GO" id="GO:0005737">
    <property type="term" value="C:cytoplasm"/>
    <property type="evidence" value="ECO:0007669"/>
    <property type="project" value="TreeGrafter"/>
</dbReference>
<dbReference type="SUPFAM" id="SSF54791">
    <property type="entry name" value="Eukaryotic type KH-domain (KH-domain type I)"/>
    <property type="match status" value="1"/>
</dbReference>
<dbReference type="Gene3D" id="1.10.150.50">
    <property type="entry name" value="Transcription Factor, Ets-1"/>
    <property type="match status" value="1"/>
</dbReference>
<keyword evidence="1" id="KW-0677">Repeat</keyword>
<dbReference type="InterPro" id="IPR036612">
    <property type="entry name" value="KH_dom_type_1_sf"/>
</dbReference>
<feature type="region of interest" description="Disordered" evidence="3">
    <location>
        <begin position="230"/>
        <end position="250"/>
    </location>
</feature>
<reference evidence="5" key="1">
    <citation type="submission" date="2020-06" db="EMBL/GenBank/DDBJ databases">
        <title>Draft genome of Bugula neritina, a colonial animal packing powerful symbionts and potential medicines.</title>
        <authorList>
            <person name="Rayko M."/>
        </authorList>
    </citation>
    <scope>NUCLEOTIDE SEQUENCE [LARGE SCALE GENOMIC DNA]</scope>
    <source>
        <strain evidence="5">Kwan_BN1</strain>
    </source>
</reference>
<evidence type="ECO:0000256" key="1">
    <source>
        <dbReference type="ARBA" id="ARBA00022737"/>
    </source>
</evidence>
<dbReference type="SMART" id="SM00454">
    <property type="entry name" value="SAM"/>
    <property type="match status" value="1"/>
</dbReference>
<dbReference type="OrthoDB" id="271862at2759"/>
<dbReference type="InterPro" id="IPR001660">
    <property type="entry name" value="SAM"/>
</dbReference>
<keyword evidence="2" id="KW-0694">RNA-binding</keyword>
<protein>
    <submittedName>
        <fullName evidence="5">BICC1</fullName>
    </submittedName>
</protein>